<gene>
    <name evidence="8" type="ORF">NQ314_016302</name>
</gene>
<sequence>MTGDACPIPKNSEAFILGELVGSGSFANVYKAVDKMTKRNIAIKSYRMKKRDLGHFSRAASEMAFLRFLNHPNIISYVLSDIKKQYMYLGIEYSPHGSLINFMENKVGLTELTVRGVMKQLLSAIIYLHSMFIFHGDVKPENIIVTDIKETLIIKLSDFGLADVTMKSQVIQKRAGSFFYMAPEVHLGFPSDHTSDLYSAGVLMYEMLFGQKPFPTHTTQDQYITMLRKRAEVVVSQFLCVDFTVSPVLKQLFLTHNCLNLVKNLLSYDKQNRLSGRDLAKHPFLNIEPIEDKEPHYMKACECLLKGVDLVNHLEYGSGYIDIIEAILHLKIHINRIEGDDGLYRYAMLKLHDYLSYCGKIEERLISDRHAGRIMMQTQNEKLSITGSIDQAPKHNVSLKSTPTLLSGYDMCNVGEMYRIQGVRDHGTHLIRQGLDVIFPLMINEPDGLRKHLLAIKVNQWVKMLETAQTSAVRTTN</sequence>
<dbReference type="Gene3D" id="1.10.510.10">
    <property type="entry name" value="Transferase(Phosphotransferase) domain 1"/>
    <property type="match status" value="1"/>
</dbReference>
<dbReference type="GO" id="GO:0005776">
    <property type="term" value="C:autophagosome"/>
    <property type="evidence" value="ECO:0007669"/>
    <property type="project" value="TreeGrafter"/>
</dbReference>
<dbReference type="InterPro" id="IPR011009">
    <property type="entry name" value="Kinase-like_dom_sf"/>
</dbReference>
<dbReference type="InterPro" id="IPR008271">
    <property type="entry name" value="Ser/Thr_kinase_AS"/>
</dbReference>
<organism evidence="8 9">
    <name type="scientific">Rhamnusium bicolor</name>
    <dbReference type="NCBI Taxonomy" id="1586634"/>
    <lineage>
        <taxon>Eukaryota</taxon>
        <taxon>Metazoa</taxon>
        <taxon>Ecdysozoa</taxon>
        <taxon>Arthropoda</taxon>
        <taxon>Hexapoda</taxon>
        <taxon>Insecta</taxon>
        <taxon>Pterygota</taxon>
        <taxon>Neoptera</taxon>
        <taxon>Endopterygota</taxon>
        <taxon>Coleoptera</taxon>
        <taxon>Polyphaga</taxon>
        <taxon>Cucujiformia</taxon>
        <taxon>Chrysomeloidea</taxon>
        <taxon>Cerambycidae</taxon>
        <taxon>Lepturinae</taxon>
        <taxon>Rhagiini</taxon>
        <taxon>Rhamnusium</taxon>
    </lineage>
</organism>
<dbReference type="SMART" id="SM00220">
    <property type="entry name" value="S_TKc"/>
    <property type="match status" value="1"/>
</dbReference>
<dbReference type="Pfam" id="PF00069">
    <property type="entry name" value="Pkinase"/>
    <property type="match status" value="1"/>
</dbReference>
<comment type="similarity">
    <text evidence="6">Belongs to the protein kinase superfamily.</text>
</comment>
<evidence type="ECO:0000256" key="2">
    <source>
        <dbReference type="ARBA" id="ARBA00022741"/>
    </source>
</evidence>
<dbReference type="InterPro" id="IPR045269">
    <property type="entry name" value="Atg1-like"/>
</dbReference>
<dbReference type="InterPro" id="IPR017441">
    <property type="entry name" value="Protein_kinase_ATP_BS"/>
</dbReference>
<feature type="domain" description="Protein kinase" evidence="7">
    <location>
        <begin position="15"/>
        <end position="285"/>
    </location>
</feature>
<dbReference type="GO" id="GO:0000045">
    <property type="term" value="P:autophagosome assembly"/>
    <property type="evidence" value="ECO:0007669"/>
    <property type="project" value="TreeGrafter"/>
</dbReference>
<dbReference type="GO" id="GO:0005829">
    <property type="term" value="C:cytosol"/>
    <property type="evidence" value="ECO:0007669"/>
    <property type="project" value="TreeGrafter"/>
</dbReference>
<dbReference type="PANTHER" id="PTHR24348:SF22">
    <property type="entry name" value="NON-SPECIFIC SERINE_THREONINE PROTEIN KINASE"/>
    <property type="match status" value="1"/>
</dbReference>
<accession>A0AAV8WXF7</accession>
<dbReference type="PROSITE" id="PS00108">
    <property type="entry name" value="PROTEIN_KINASE_ST"/>
    <property type="match status" value="1"/>
</dbReference>
<dbReference type="GO" id="GO:0016020">
    <property type="term" value="C:membrane"/>
    <property type="evidence" value="ECO:0007669"/>
    <property type="project" value="TreeGrafter"/>
</dbReference>
<dbReference type="EMBL" id="JANEYF010004530">
    <property type="protein sequence ID" value="KAJ8930882.1"/>
    <property type="molecule type" value="Genomic_DNA"/>
</dbReference>
<evidence type="ECO:0000256" key="6">
    <source>
        <dbReference type="RuleBase" id="RU000304"/>
    </source>
</evidence>
<evidence type="ECO:0000313" key="8">
    <source>
        <dbReference type="EMBL" id="KAJ8930882.1"/>
    </source>
</evidence>
<dbReference type="GO" id="GO:0010506">
    <property type="term" value="P:regulation of autophagy"/>
    <property type="evidence" value="ECO:0007669"/>
    <property type="project" value="InterPro"/>
</dbReference>
<dbReference type="Proteomes" id="UP001162156">
    <property type="component" value="Unassembled WGS sequence"/>
</dbReference>
<evidence type="ECO:0000313" key="9">
    <source>
        <dbReference type="Proteomes" id="UP001162156"/>
    </source>
</evidence>
<dbReference type="SUPFAM" id="SSF56112">
    <property type="entry name" value="Protein kinase-like (PK-like)"/>
    <property type="match status" value="1"/>
</dbReference>
<dbReference type="PROSITE" id="PS50011">
    <property type="entry name" value="PROTEIN_KINASE_DOM"/>
    <property type="match status" value="1"/>
</dbReference>
<keyword evidence="9" id="KW-1185">Reference proteome</keyword>
<comment type="caution">
    <text evidence="8">The sequence shown here is derived from an EMBL/GenBank/DDBJ whole genome shotgun (WGS) entry which is preliminary data.</text>
</comment>
<dbReference type="PANTHER" id="PTHR24348">
    <property type="entry name" value="SERINE/THREONINE-PROTEIN KINASE UNC-51-RELATED"/>
    <property type="match status" value="1"/>
</dbReference>
<reference evidence="8" key="1">
    <citation type="journal article" date="2023" name="Insect Mol. Biol.">
        <title>Genome sequencing provides insights into the evolution of gene families encoding plant cell wall-degrading enzymes in longhorned beetles.</title>
        <authorList>
            <person name="Shin N.R."/>
            <person name="Okamura Y."/>
            <person name="Kirsch R."/>
            <person name="Pauchet Y."/>
        </authorList>
    </citation>
    <scope>NUCLEOTIDE SEQUENCE</scope>
    <source>
        <strain evidence="8">RBIC_L_NR</strain>
    </source>
</reference>
<dbReference type="GO" id="GO:0005524">
    <property type="term" value="F:ATP binding"/>
    <property type="evidence" value="ECO:0007669"/>
    <property type="project" value="UniProtKB-UniRule"/>
</dbReference>
<evidence type="ECO:0000256" key="1">
    <source>
        <dbReference type="ARBA" id="ARBA00022679"/>
    </source>
</evidence>
<dbReference type="GO" id="GO:0000407">
    <property type="term" value="C:phagophore assembly site"/>
    <property type="evidence" value="ECO:0007669"/>
    <property type="project" value="TreeGrafter"/>
</dbReference>
<dbReference type="InterPro" id="IPR000719">
    <property type="entry name" value="Prot_kinase_dom"/>
</dbReference>
<evidence type="ECO:0000256" key="4">
    <source>
        <dbReference type="ARBA" id="ARBA00022840"/>
    </source>
</evidence>
<dbReference type="GO" id="GO:0004674">
    <property type="term" value="F:protein serine/threonine kinase activity"/>
    <property type="evidence" value="ECO:0007669"/>
    <property type="project" value="UniProtKB-KW"/>
</dbReference>
<protein>
    <recommendedName>
        <fullName evidence="7">Protein kinase domain-containing protein</fullName>
    </recommendedName>
</protein>
<keyword evidence="3" id="KW-0418">Kinase</keyword>
<evidence type="ECO:0000256" key="5">
    <source>
        <dbReference type="PROSITE-ProRule" id="PRU10141"/>
    </source>
</evidence>
<keyword evidence="2 5" id="KW-0547">Nucleotide-binding</keyword>
<keyword evidence="4 5" id="KW-0067">ATP-binding</keyword>
<feature type="binding site" evidence="5">
    <location>
        <position position="44"/>
    </location>
    <ligand>
        <name>ATP</name>
        <dbReference type="ChEBI" id="CHEBI:30616"/>
    </ligand>
</feature>
<evidence type="ECO:0000259" key="7">
    <source>
        <dbReference type="PROSITE" id="PS50011"/>
    </source>
</evidence>
<name>A0AAV8WXF7_9CUCU</name>
<evidence type="ECO:0000256" key="3">
    <source>
        <dbReference type="ARBA" id="ARBA00022777"/>
    </source>
</evidence>
<keyword evidence="1" id="KW-0808">Transferase</keyword>
<dbReference type="AlphaFoldDB" id="A0AAV8WXF7"/>
<proteinExistence type="inferred from homology"/>
<keyword evidence="6" id="KW-0723">Serine/threonine-protein kinase</keyword>
<dbReference type="PROSITE" id="PS00107">
    <property type="entry name" value="PROTEIN_KINASE_ATP"/>
    <property type="match status" value="1"/>
</dbReference>